<reference evidence="1 2" key="1">
    <citation type="submission" date="2019-07" db="EMBL/GenBank/DDBJ databases">
        <title>Full genome sequence of Luteimonas sp. Gr-4.</title>
        <authorList>
            <person name="Im W.-T."/>
        </authorList>
    </citation>
    <scope>NUCLEOTIDE SEQUENCE [LARGE SCALE GENOMIC DNA]</scope>
    <source>
        <strain evidence="1 2">Gr-4</strain>
    </source>
</reference>
<evidence type="ECO:0000313" key="2">
    <source>
        <dbReference type="Proteomes" id="UP000316584"/>
    </source>
</evidence>
<proteinExistence type="predicted"/>
<gene>
    <name evidence="1" type="ORF">FPZ22_09920</name>
</gene>
<evidence type="ECO:0000313" key="1">
    <source>
        <dbReference type="EMBL" id="QDW67163.1"/>
    </source>
</evidence>
<organism evidence="1 2">
    <name type="scientific">Luteimonas granuli</name>
    <dbReference type="NCBI Taxonomy" id="1176533"/>
    <lineage>
        <taxon>Bacteria</taxon>
        <taxon>Pseudomonadati</taxon>
        <taxon>Pseudomonadota</taxon>
        <taxon>Gammaproteobacteria</taxon>
        <taxon>Lysobacterales</taxon>
        <taxon>Lysobacteraceae</taxon>
        <taxon>Luteimonas</taxon>
    </lineage>
</organism>
<dbReference type="AlphaFoldDB" id="A0A518N5H8"/>
<sequence length="168" mass="19033">MTFRPGQIVLVDTNVVLEAHRTGCWSTLAQYFALHTVGKVVEETQTGYQNRKPEEWIDEGALRASFAHIAHVDDEARAEFNMRHGHPALDAGERDLLIYGGALGAPAWWLNSPDMAAVRFAHAIGWTDRLVSLEAMVSHLRARLREDLRGNYTERWLSVKKTDLLLNR</sequence>
<protein>
    <recommendedName>
        <fullName evidence="3">PIN domain-containing protein</fullName>
    </recommendedName>
</protein>
<evidence type="ECO:0008006" key="3">
    <source>
        <dbReference type="Google" id="ProtNLM"/>
    </source>
</evidence>
<dbReference type="EMBL" id="CP042218">
    <property type="protein sequence ID" value="QDW67163.1"/>
    <property type="molecule type" value="Genomic_DNA"/>
</dbReference>
<keyword evidence="2" id="KW-1185">Reference proteome</keyword>
<name>A0A518N5H8_9GAMM</name>
<dbReference type="OrthoDB" id="8561189at2"/>
<accession>A0A518N5H8</accession>
<dbReference type="Proteomes" id="UP000316584">
    <property type="component" value="Chromosome"/>
</dbReference>
<dbReference type="RefSeq" id="WP_144892594.1">
    <property type="nucleotide sequence ID" value="NZ_CP042218.1"/>
</dbReference>
<dbReference type="KEGG" id="lug:FPZ22_09920"/>